<organism evidence="2 3">
    <name type="scientific">Hypsibius exemplaris</name>
    <name type="common">Freshwater tardigrade</name>
    <dbReference type="NCBI Taxonomy" id="2072580"/>
    <lineage>
        <taxon>Eukaryota</taxon>
        <taxon>Metazoa</taxon>
        <taxon>Ecdysozoa</taxon>
        <taxon>Tardigrada</taxon>
        <taxon>Eutardigrada</taxon>
        <taxon>Parachela</taxon>
        <taxon>Hypsibioidea</taxon>
        <taxon>Hypsibiidae</taxon>
        <taxon>Hypsibius</taxon>
    </lineage>
</organism>
<accession>A0A1W0WJX3</accession>
<comment type="caution">
    <text evidence="2">The sequence shown here is derived from an EMBL/GenBank/DDBJ whole genome shotgun (WGS) entry which is preliminary data.</text>
</comment>
<sequence>MVHFSGVLRTRHRAVYHYKRQWRLLVEKQKLGGPIVPQAYLDAGVKIINAAAEQKELENAIEGHFDWKPDHPMFRPAVGDGPENPRYNEIPARIFRRGTQLAEGLEQAQVLTKTVVVKGVPPVWEYAANQIKSLRFEDEDERGRRCVMQSVRWDPSDLELPKRVMKYGHLYPKYWGITLQKANDLICQNLLRLTELTFSGNPQILTRHLAKNALVNVTYEPARPTDSRIVFNCNNALMLTDTQQLPAFFTPEQVNLTKETKLPSLYPLKPTLNLDEVQVYDWETAYPFLEGFKHAMPHTIFVQHNSAEEWTLAQKQSKALIHSHATLAALARRLYGADVGVLPRPLSIQCVLADRGRHFTFYAYQLNTLDMADQEGVKNQAWVDTDSSTAVVDDVIVTTDLPYTLFSLADQMEGLMGYQMYTEKQSVQRYPIRLLNTYNPAVMEKLLTLYATHLHLGHHHQQQQPQGQRPADGLNPPPLTEKHVARRAVA</sequence>
<evidence type="ECO:0000256" key="1">
    <source>
        <dbReference type="SAM" id="MobiDB-lite"/>
    </source>
</evidence>
<gene>
    <name evidence="2" type="ORF">BV898_10431</name>
</gene>
<keyword evidence="3" id="KW-1185">Reference proteome</keyword>
<evidence type="ECO:0000313" key="2">
    <source>
        <dbReference type="EMBL" id="OQV15423.1"/>
    </source>
</evidence>
<feature type="region of interest" description="Disordered" evidence="1">
    <location>
        <begin position="457"/>
        <end position="490"/>
    </location>
</feature>
<name>A0A1W0WJX3_HYPEX</name>
<dbReference type="PANTHER" id="PTHR15889:SF2">
    <property type="entry name" value="LARGE RIBOSOMAL SUBUNIT PROTEIN ML37"/>
    <property type="match status" value="1"/>
</dbReference>
<dbReference type="AlphaFoldDB" id="A0A1W0WJX3"/>
<dbReference type="GO" id="GO:0005840">
    <property type="term" value="C:ribosome"/>
    <property type="evidence" value="ECO:0007669"/>
    <property type="project" value="UniProtKB-KW"/>
</dbReference>
<dbReference type="Proteomes" id="UP000192578">
    <property type="component" value="Unassembled WGS sequence"/>
</dbReference>
<dbReference type="InterPro" id="IPR052482">
    <property type="entry name" value="mtLSU_mL37"/>
</dbReference>
<proteinExistence type="predicted"/>
<reference evidence="3" key="1">
    <citation type="submission" date="2017-01" db="EMBL/GenBank/DDBJ databases">
        <title>Comparative genomics of anhydrobiosis in the tardigrade Hypsibius dujardini.</title>
        <authorList>
            <person name="Yoshida Y."/>
            <person name="Koutsovoulos G."/>
            <person name="Laetsch D."/>
            <person name="Stevens L."/>
            <person name="Kumar S."/>
            <person name="Horikawa D."/>
            <person name="Ishino K."/>
            <person name="Komine S."/>
            <person name="Tomita M."/>
            <person name="Blaxter M."/>
            <person name="Arakawa K."/>
        </authorList>
    </citation>
    <scope>NUCLEOTIDE SEQUENCE [LARGE SCALE GENOMIC DNA]</scope>
    <source>
        <strain evidence="3">Z151</strain>
    </source>
</reference>
<keyword evidence="2" id="KW-0687">Ribonucleoprotein</keyword>
<dbReference type="PANTHER" id="PTHR15889">
    <property type="entry name" value="MITOCHONDRIAL RIBOSOMAL PROTEIN L37"/>
    <property type="match status" value="1"/>
</dbReference>
<dbReference type="OrthoDB" id="5835618at2759"/>
<keyword evidence="2" id="KW-0689">Ribosomal protein</keyword>
<protein>
    <submittedName>
        <fullName evidence="2">39S ribosomal protein L37, mitochondrial</fullName>
    </submittedName>
</protein>
<dbReference type="EMBL" id="MTYJ01000089">
    <property type="protein sequence ID" value="OQV15423.1"/>
    <property type="molecule type" value="Genomic_DNA"/>
</dbReference>
<evidence type="ECO:0000313" key="3">
    <source>
        <dbReference type="Proteomes" id="UP000192578"/>
    </source>
</evidence>
<dbReference type="GO" id="GO:0005739">
    <property type="term" value="C:mitochondrion"/>
    <property type="evidence" value="ECO:0007669"/>
    <property type="project" value="TreeGrafter"/>
</dbReference>